<keyword evidence="1 2" id="KW-0597">Phosphoprotein</keyword>
<dbReference type="Pfam" id="PF00072">
    <property type="entry name" value="Response_reg"/>
    <property type="match status" value="1"/>
</dbReference>
<dbReference type="CDD" id="cd17536">
    <property type="entry name" value="REC_YesN-like"/>
    <property type="match status" value="1"/>
</dbReference>
<dbReference type="InterPro" id="IPR050595">
    <property type="entry name" value="Bact_response_regulator"/>
</dbReference>
<evidence type="ECO:0000259" key="3">
    <source>
        <dbReference type="PROSITE" id="PS50110"/>
    </source>
</evidence>
<dbReference type="Gene3D" id="3.40.50.2300">
    <property type="match status" value="1"/>
</dbReference>
<feature type="domain" description="Response regulatory" evidence="3">
    <location>
        <begin position="10"/>
        <end position="124"/>
    </location>
</feature>
<keyword evidence="5" id="KW-1185">Reference proteome</keyword>
<proteinExistence type="predicted"/>
<dbReference type="Pfam" id="PF13581">
    <property type="entry name" value="HATPase_c_2"/>
    <property type="match status" value="1"/>
</dbReference>
<dbReference type="RefSeq" id="WP_313832232.1">
    <property type="nucleotide sequence ID" value="NZ_JAQOUE010000001.1"/>
</dbReference>
<dbReference type="SUPFAM" id="SSF52172">
    <property type="entry name" value="CheY-like"/>
    <property type="match status" value="1"/>
</dbReference>
<dbReference type="PROSITE" id="PS50110">
    <property type="entry name" value="RESPONSE_REGULATORY"/>
    <property type="match status" value="1"/>
</dbReference>
<accession>A0ABU3K6B3</accession>
<dbReference type="PANTHER" id="PTHR44591:SF3">
    <property type="entry name" value="RESPONSE REGULATORY DOMAIN-CONTAINING PROTEIN"/>
    <property type="match status" value="1"/>
</dbReference>
<comment type="caution">
    <text evidence="4">The sequence shown here is derived from an EMBL/GenBank/DDBJ whole genome shotgun (WGS) entry which is preliminary data.</text>
</comment>
<dbReference type="SUPFAM" id="SSF55874">
    <property type="entry name" value="ATPase domain of HSP90 chaperone/DNA topoisomerase II/histidine kinase"/>
    <property type="match status" value="1"/>
</dbReference>
<organism evidence="4 5">
    <name type="scientific">Candidatus Nitronereus thalassa</name>
    <dbReference type="NCBI Taxonomy" id="3020898"/>
    <lineage>
        <taxon>Bacteria</taxon>
        <taxon>Pseudomonadati</taxon>
        <taxon>Nitrospirota</taxon>
        <taxon>Nitrospiria</taxon>
        <taxon>Nitrospirales</taxon>
        <taxon>Nitrospiraceae</taxon>
        <taxon>Candidatus Nitronereus</taxon>
    </lineage>
</organism>
<dbReference type="InterPro" id="IPR003594">
    <property type="entry name" value="HATPase_dom"/>
</dbReference>
<reference evidence="4 5" key="1">
    <citation type="journal article" date="2023" name="ISME J.">
        <title>Cultivation and genomic characterization of novel and ubiquitous marine nitrite-oxidizing bacteria from the Nitrospirales.</title>
        <authorList>
            <person name="Mueller A.J."/>
            <person name="Daebeler A."/>
            <person name="Herbold C.W."/>
            <person name="Kirkegaard R.H."/>
            <person name="Daims H."/>
        </authorList>
    </citation>
    <scope>NUCLEOTIDE SEQUENCE [LARGE SCALE GENOMIC DNA]</scope>
    <source>
        <strain evidence="4 5">EB</strain>
    </source>
</reference>
<gene>
    <name evidence="4" type="ORF">PPG34_05940</name>
</gene>
<dbReference type="InterPro" id="IPR001789">
    <property type="entry name" value="Sig_transdc_resp-reg_receiver"/>
</dbReference>
<name>A0ABU3K6B3_9BACT</name>
<dbReference type="SMART" id="SM00448">
    <property type="entry name" value="REC"/>
    <property type="match status" value="1"/>
</dbReference>
<dbReference type="PANTHER" id="PTHR44591">
    <property type="entry name" value="STRESS RESPONSE REGULATOR PROTEIN 1"/>
    <property type="match status" value="1"/>
</dbReference>
<dbReference type="Proteomes" id="UP001250932">
    <property type="component" value="Unassembled WGS sequence"/>
</dbReference>
<dbReference type="EMBL" id="JAQOUE010000001">
    <property type="protein sequence ID" value="MDT7041885.1"/>
    <property type="molecule type" value="Genomic_DNA"/>
</dbReference>
<protein>
    <submittedName>
        <fullName evidence="4">Response regulator</fullName>
    </submittedName>
</protein>
<feature type="modified residue" description="4-aspartylphosphate" evidence="2">
    <location>
        <position position="59"/>
    </location>
</feature>
<evidence type="ECO:0000256" key="2">
    <source>
        <dbReference type="PROSITE-ProRule" id="PRU00169"/>
    </source>
</evidence>
<dbReference type="InterPro" id="IPR011006">
    <property type="entry name" value="CheY-like_superfamily"/>
</dbReference>
<evidence type="ECO:0000313" key="5">
    <source>
        <dbReference type="Proteomes" id="UP001250932"/>
    </source>
</evidence>
<evidence type="ECO:0000313" key="4">
    <source>
        <dbReference type="EMBL" id="MDT7041885.1"/>
    </source>
</evidence>
<sequence length="316" mass="34805">MAFPSQHPETVLVVDDDPVTLDCLRETIILLGLEVCVASDGNEALLVFEQQNPSLVITDVRMPNMDGLSLTHQVKARCPDCPVIMVTGYGDEATAVAALKAGASDYLHKPFQISELKNTVQRSLSLIRARSTETQALQSLKKVTWSFEIENNLDSLGGILTTMLRPVDVWLSEGGQLHVRMGLQELLINAVEHGNLGITAEEKRTALMEDTYDALLEARRKLPLYANRRVKVWMENDPAKHVFHCRIQDEGEGFDWEPLLHGHVDSIPALAGSGRGIFLVKTMIPQIQYFGCGNEVMLTVQYGALGDGSSNSPSPQ</sequence>
<dbReference type="Gene3D" id="3.30.565.10">
    <property type="entry name" value="Histidine kinase-like ATPase, C-terminal domain"/>
    <property type="match status" value="1"/>
</dbReference>
<dbReference type="InterPro" id="IPR036890">
    <property type="entry name" value="HATPase_C_sf"/>
</dbReference>
<evidence type="ECO:0000256" key="1">
    <source>
        <dbReference type="ARBA" id="ARBA00022553"/>
    </source>
</evidence>